<dbReference type="RefSeq" id="WP_072429092.1">
    <property type="nucleotide sequence ID" value="NZ_FPKR01000010.1"/>
</dbReference>
<evidence type="ECO:0000313" key="5">
    <source>
        <dbReference type="EMBL" id="SFZ77781.1"/>
    </source>
</evidence>
<evidence type="ECO:0000256" key="3">
    <source>
        <dbReference type="ARBA" id="ARBA00023163"/>
    </source>
</evidence>
<dbReference type="InterPro" id="IPR018062">
    <property type="entry name" value="HTH_AraC-typ_CS"/>
</dbReference>
<dbReference type="PANTHER" id="PTHR47893:SF1">
    <property type="entry name" value="REGULATORY PROTEIN PCHR"/>
    <property type="match status" value="1"/>
</dbReference>
<dbReference type="EMBL" id="FPKR01000010">
    <property type="protein sequence ID" value="SFZ77781.1"/>
    <property type="molecule type" value="Genomic_DNA"/>
</dbReference>
<evidence type="ECO:0000256" key="2">
    <source>
        <dbReference type="ARBA" id="ARBA00023125"/>
    </source>
</evidence>
<reference evidence="5 6" key="1">
    <citation type="submission" date="2016-11" db="EMBL/GenBank/DDBJ databases">
        <authorList>
            <person name="Jaros S."/>
            <person name="Januszkiewicz K."/>
            <person name="Wedrychowicz H."/>
        </authorList>
    </citation>
    <scope>NUCLEOTIDE SEQUENCE [LARGE SCALE GENOMIC DNA]</scope>
    <source>
        <strain evidence="5 6">DSM 18899</strain>
    </source>
</reference>
<proteinExistence type="predicted"/>
<keyword evidence="3" id="KW-0804">Transcription</keyword>
<keyword evidence="2 5" id="KW-0238">DNA-binding</keyword>
<dbReference type="SUPFAM" id="SSF46689">
    <property type="entry name" value="Homeodomain-like"/>
    <property type="match status" value="2"/>
</dbReference>
<dbReference type="InterPro" id="IPR053142">
    <property type="entry name" value="PchR_regulatory_protein"/>
</dbReference>
<dbReference type="InterPro" id="IPR009057">
    <property type="entry name" value="Homeodomain-like_sf"/>
</dbReference>
<dbReference type="PROSITE" id="PS01124">
    <property type="entry name" value="HTH_ARAC_FAMILY_2"/>
    <property type="match status" value="1"/>
</dbReference>
<dbReference type="InterPro" id="IPR018060">
    <property type="entry name" value="HTH_AraC"/>
</dbReference>
<dbReference type="AlphaFoldDB" id="A0A1K2HM65"/>
<dbReference type="GO" id="GO:0043565">
    <property type="term" value="F:sequence-specific DNA binding"/>
    <property type="evidence" value="ECO:0007669"/>
    <property type="project" value="InterPro"/>
</dbReference>
<dbReference type="OrthoDB" id="8766450at2"/>
<evidence type="ECO:0000313" key="6">
    <source>
        <dbReference type="Proteomes" id="UP000186513"/>
    </source>
</evidence>
<organism evidence="5 6">
    <name type="scientific">Chitinimonas taiwanensis DSM 18899</name>
    <dbReference type="NCBI Taxonomy" id="1121279"/>
    <lineage>
        <taxon>Bacteria</taxon>
        <taxon>Pseudomonadati</taxon>
        <taxon>Pseudomonadota</taxon>
        <taxon>Betaproteobacteria</taxon>
        <taxon>Neisseriales</taxon>
        <taxon>Chitinibacteraceae</taxon>
        <taxon>Chitinimonas</taxon>
    </lineage>
</organism>
<evidence type="ECO:0000256" key="1">
    <source>
        <dbReference type="ARBA" id="ARBA00023015"/>
    </source>
</evidence>
<dbReference type="Gene3D" id="1.10.10.60">
    <property type="entry name" value="Homeodomain-like"/>
    <property type="match status" value="1"/>
</dbReference>
<dbReference type="STRING" id="1121279.SAMN02745887_02584"/>
<sequence>MNAALDVEALRAQLQGRELKMWSGAQADAPVVQGMWLQERLASGLDLHASWVAIRRRLQGQAQIEPGLKLIVMLQGRVEMQLGRERVSVGGQGPECLLLAAREADSFLRTLPGAGQQKQLVLSMPSAWFSAQGLDAQPGFARSAAFCQQQLAYQRWVPDARQTALVDQLLDLRATPEHLQALHSECLASELALSALTRLHQAQAEAGAGAPASGSTRGVQCLLELLHSGAAEGWSLAQMARAVGTNPTTLQRQFRAAQGCSVFDYLRRYKLGQARQALLHGATVTQAALDAGYGSPANFATAFKRQFGQTPRALRPS</sequence>
<name>A0A1K2HM65_9NEIS</name>
<accession>A0A1K2HM65</accession>
<dbReference type="Pfam" id="PF12833">
    <property type="entry name" value="HTH_18"/>
    <property type="match status" value="1"/>
</dbReference>
<protein>
    <submittedName>
        <fullName evidence="5">AraC-type DNA-binding protein</fullName>
    </submittedName>
</protein>
<dbReference type="GO" id="GO:0003700">
    <property type="term" value="F:DNA-binding transcription factor activity"/>
    <property type="evidence" value="ECO:0007669"/>
    <property type="project" value="InterPro"/>
</dbReference>
<evidence type="ECO:0000259" key="4">
    <source>
        <dbReference type="PROSITE" id="PS01124"/>
    </source>
</evidence>
<dbReference type="InterPro" id="IPR020449">
    <property type="entry name" value="Tscrpt_reg_AraC-type_HTH"/>
</dbReference>
<gene>
    <name evidence="5" type="ORF">SAMN02745887_02584</name>
</gene>
<dbReference type="PRINTS" id="PR00032">
    <property type="entry name" value="HTHARAC"/>
</dbReference>
<feature type="domain" description="HTH araC/xylS-type" evidence="4">
    <location>
        <begin position="220"/>
        <end position="317"/>
    </location>
</feature>
<dbReference type="PANTHER" id="PTHR47893">
    <property type="entry name" value="REGULATORY PROTEIN PCHR"/>
    <property type="match status" value="1"/>
</dbReference>
<dbReference type="Proteomes" id="UP000186513">
    <property type="component" value="Unassembled WGS sequence"/>
</dbReference>
<keyword evidence="1" id="KW-0805">Transcription regulation</keyword>
<dbReference type="SMART" id="SM00342">
    <property type="entry name" value="HTH_ARAC"/>
    <property type="match status" value="1"/>
</dbReference>
<keyword evidence="6" id="KW-1185">Reference proteome</keyword>
<dbReference type="PROSITE" id="PS00041">
    <property type="entry name" value="HTH_ARAC_FAMILY_1"/>
    <property type="match status" value="1"/>
</dbReference>